<organism evidence="2 3">
    <name type="scientific">Actinoplanes nipponensis</name>
    <dbReference type="NCBI Taxonomy" id="135950"/>
    <lineage>
        <taxon>Bacteria</taxon>
        <taxon>Bacillati</taxon>
        <taxon>Actinomycetota</taxon>
        <taxon>Actinomycetes</taxon>
        <taxon>Micromonosporales</taxon>
        <taxon>Micromonosporaceae</taxon>
        <taxon>Actinoplanes</taxon>
    </lineage>
</organism>
<evidence type="ECO:0000259" key="1">
    <source>
        <dbReference type="Pfam" id="PF01636"/>
    </source>
</evidence>
<protein>
    <submittedName>
        <fullName evidence="2">Aminoglycoside phosphotransferase</fullName>
    </submittedName>
</protein>
<gene>
    <name evidence="2" type="ORF">Ani05nite_71230</name>
</gene>
<accession>A0A919JV70</accession>
<dbReference type="SUPFAM" id="SSF56112">
    <property type="entry name" value="Protein kinase-like (PK-like)"/>
    <property type="match status" value="1"/>
</dbReference>
<keyword evidence="3" id="KW-1185">Reference proteome</keyword>
<comment type="caution">
    <text evidence="2">The sequence shown here is derived from an EMBL/GenBank/DDBJ whole genome shotgun (WGS) entry which is preliminary data.</text>
</comment>
<sequence length="310" mass="33977">MRAFVSAADLHDLVRDTYGTDRRLRELTRLAGGSTKGVYRLTLDDDTTVLLYRWAAEENFWPARTGLDVGPFRADPGRDGFARCHGLLRDLGVRVPEVVFLGPDRALVEDVRGGTLEALLERDPVAGRAAVGRLGETLRIMHSHRSSSFGFPGGTPAGFALRRGLNSLVEAAARDPRIAAAGDRLEEELRSRFAAVRPRVGYGLIHGELGPDHVLIGPAGEPVLIDIEAAMFFDVEWEHAFLELRFGAHYPALRTVEPDPARLALYRLVHYLSLVAGPLQLIEGDFPNAAFMREIAEGNARRALGEVDPG</sequence>
<evidence type="ECO:0000313" key="3">
    <source>
        <dbReference type="Proteomes" id="UP000647172"/>
    </source>
</evidence>
<name>A0A919JV70_9ACTN</name>
<dbReference type="InterPro" id="IPR002575">
    <property type="entry name" value="Aminoglycoside_PTrfase"/>
</dbReference>
<evidence type="ECO:0000313" key="2">
    <source>
        <dbReference type="EMBL" id="GIE53589.1"/>
    </source>
</evidence>
<dbReference type="RefSeq" id="WP_203775750.1">
    <property type="nucleotide sequence ID" value="NZ_BAAAYJ010000071.1"/>
</dbReference>
<reference evidence="2" key="1">
    <citation type="submission" date="2021-01" db="EMBL/GenBank/DDBJ databases">
        <title>Whole genome shotgun sequence of Actinoplanes nipponensis NBRC 14063.</title>
        <authorList>
            <person name="Komaki H."/>
            <person name="Tamura T."/>
        </authorList>
    </citation>
    <scope>NUCLEOTIDE SEQUENCE</scope>
    <source>
        <strain evidence="2">NBRC 14063</strain>
    </source>
</reference>
<dbReference type="AlphaFoldDB" id="A0A919JV70"/>
<dbReference type="Gene3D" id="3.90.1200.10">
    <property type="match status" value="1"/>
</dbReference>
<proteinExistence type="predicted"/>
<dbReference type="Proteomes" id="UP000647172">
    <property type="component" value="Unassembled WGS sequence"/>
</dbReference>
<dbReference type="InterPro" id="IPR011009">
    <property type="entry name" value="Kinase-like_dom_sf"/>
</dbReference>
<feature type="domain" description="Aminoglycoside phosphotransferase" evidence="1">
    <location>
        <begin position="28"/>
        <end position="238"/>
    </location>
</feature>
<dbReference type="Pfam" id="PF01636">
    <property type="entry name" value="APH"/>
    <property type="match status" value="1"/>
</dbReference>
<dbReference type="EMBL" id="BOMQ01000086">
    <property type="protein sequence ID" value="GIE53589.1"/>
    <property type="molecule type" value="Genomic_DNA"/>
</dbReference>